<proteinExistence type="predicted"/>
<evidence type="ECO:0000313" key="7">
    <source>
        <dbReference type="EMBL" id="SMB97334.1"/>
    </source>
</evidence>
<dbReference type="InterPro" id="IPR014777">
    <property type="entry name" value="4pyrrole_Mease_sub1"/>
</dbReference>
<dbReference type="InterPro" id="IPR035996">
    <property type="entry name" value="4pyrrol_Methylase_sf"/>
</dbReference>
<dbReference type="RefSeq" id="WP_084665416.1">
    <property type="nucleotide sequence ID" value="NZ_LT838272.1"/>
</dbReference>
<dbReference type="InterPro" id="IPR014776">
    <property type="entry name" value="4pyrrole_Mease_sub2"/>
</dbReference>
<evidence type="ECO:0000313" key="8">
    <source>
        <dbReference type="Proteomes" id="UP000192569"/>
    </source>
</evidence>
<sequence>MQEDSLKWSNRSPGQGHISIVGLGPGGPQDMTPRATEALAQAKVVVGYRPYIALLGELAASKEVVATGMTAEVERCQEAVRRAAQGQRVAVISSGDAGIYGMAGLVLQILHQEDRAGRIGVEVVPGVTAATAAAAALGAPLMHDFAVISLSDRLTPWETIARRLNLAAQGDFVIVLYNPKSKTRTWQLSSAQEIILQYRSPATPVGVVRQAGRPGQQVWISDLASFLSLPVDMLSTVIIGNSQTQVLGKWMVTPRGYEL</sequence>
<dbReference type="EMBL" id="LT838272">
    <property type="protein sequence ID" value="SMB97334.1"/>
    <property type="molecule type" value="Genomic_DNA"/>
</dbReference>
<dbReference type="Pfam" id="PF00590">
    <property type="entry name" value="TP_methylase"/>
    <property type="match status" value="1"/>
</dbReference>
<evidence type="ECO:0000256" key="2">
    <source>
        <dbReference type="ARBA" id="ARBA00022573"/>
    </source>
</evidence>
<dbReference type="Gene3D" id="3.40.1010.10">
    <property type="entry name" value="Cobalt-precorrin-4 Transmethylase, Domain 1"/>
    <property type="match status" value="1"/>
</dbReference>
<dbReference type="PANTHER" id="PTHR47036">
    <property type="entry name" value="COBALT-FACTOR III C(17)-METHYLTRANSFERASE-RELATED"/>
    <property type="match status" value="1"/>
</dbReference>
<dbReference type="GO" id="GO:0032259">
    <property type="term" value="P:methylation"/>
    <property type="evidence" value="ECO:0007669"/>
    <property type="project" value="UniProtKB-KW"/>
</dbReference>
<organism evidence="7 8">
    <name type="scientific">Thermanaeromonas toyohensis ToBE</name>
    <dbReference type="NCBI Taxonomy" id="698762"/>
    <lineage>
        <taxon>Bacteria</taxon>
        <taxon>Bacillati</taxon>
        <taxon>Bacillota</taxon>
        <taxon>Clostridia</taxon>
        <taxon>Neomoorellales</taxon>
        <taxon>Neomoorellaceae</taxon>
        <taxon>Thermanaeromonas</taxon>
    </lineage>
</organism>
<dbReference type="PANTHER" id="PTHR47036:SF1">
    <property type="entry name" value="COBALT-FACTOR III C(17)-METHYLTRANSFERASE-RELATED"/>
    <property type="match status" value="1"/>
</dbReference>
<dbReference type="UniPathway" id="UPA00148"/>
<accession>A0A1W1VWR8</accession>
<dbReference type="STRING" id="698762.SAMN00808754_1820"/>
<reference evidence="7 8" key="1">
    <citation type="submission" date="2017-04" db="EMBL/GenBank/DDBJ databases">
        <authorList>
            <person name="Afonso C.L."/>
            <person name="Miller P.J."/>
            <person name="Scott M.A."/>
            <person name="Spackman E."/>
            <person name="Goraichik I."/>
            <person name="Dimitrov K.M."/>
            <person name="Suarez D.L."/>
            <person name="Swayne D.E."/>
        </authorList>
    </citation>
    <scope>NUCLEOTIDE SEQUENCE [LARGE SCALE GENOMIC DNA]</scope>
    <source>
        <strain evidence="7 8">ToBE</strain>
    </source>
</reference>
<keyword evidence="8" id="KW-1185">Reference proteome</keyword>
<dbReference type="AlphaFoldDB" id="A0A1W1VWR8"/>
<dbReference type="OrthoDB" id="9772960at2"/>
<keyword evidence="4 7" id="KW-0808">Transferase</keyword>
<evidence type="ECO:0000256" key="5">
    <source>
        <dbReference type="ARBA" id="ARBA00022691"/>
    </source>
</evidence>
<evidence type="ECO:0000256" key="3">
    <source>
        <dbReference type="ARBA" id="ARBA00022603"/>
    </source>
</evidence>
<dbReference type="InterPro" id="IPR000878">
    <property type="entry name" value="4pyrrol_Mease"/>
</dbReference>
<keyword evidence="5" id="KW-0949">S-adenosyl-L-methionine</keyword>
<keyword evidence="2" id="KW-0169">Cobalamin biosynthesis</keyword>
<evidence type="ECO:0000259" key="6">
    <source>
        <dbReference type="Pfam" id="PF00590"/>
    </source>
</evidence>
<dbReference type="SUPFAM" id="SSF53790">
    <property type="entry name" value="Tetrapyrrole methylase"/>
    <property type="match status" value="1"/>
</dbReference>
<feature type="domain" description="Tetrapyrrole methylase" evidence="6">
    <location>
        <begin position="18"/>
        <end position="224"/>
    </location>
</feature>
<dbReference type="Gene3D" id="3.30.950.10">
    <property type="entry name" value="Methyltransferase, Cobalt-precorrin-4 Transmethylase, Domain 2"/>
    <property type="match status" value="1"/>
</dbReference>
<dbReference type="Proteomes" id="UP000192569">
    <property type="component" value="Chromosome I"/>
</dbReference>
<evidence type="ECO:0000256" key="4">
    <source>
        <dbReference type="ARBA" id="ARBA00022679"/>
    </source>
</evidence>
<dbReference type="CDD" id="cd11646">
    <property type="entry name" value="Precorrin_3B_C17_MT"/>
    <property type="match status" value="1"/>
</dbReference>
<evidence type="ECO:0000256" key="1">
    <source>
        <dbReference type="ARBA" id="ARBA00004953"/>
    </source>
</evidence>
<dbReference type="NCBIfam" id="TIGR01466">
    <property type="entry name" value="cobJ_cbiH"/>
    <property type="match status" value="1"/>
</dbReference>
<gene>
    <name evidence="7" type="ORF">SAMN00808754_1820</name>
</gene>
<keyword evidence="3 7" id="KW-0489">Methyltransferase</keyword>
<dbReference type="InterPro" id="IPR006363">
    <property type="entry name" value="Cbl_synth_CobJ/CibH_dom"/>
</dbReference>
<dbReference type="GO" id="GO:0009236">
    <property type="term" value="P:cobalamin biosynthetic process"/>
    <property type="evidence" value="ECO:0007669"/>
    <property type="project" value="UniProtKB-UniPathway"/>
</dbReference>
<dbReference type="GO" id="GO:0008168">
    <property type="term" value="F:methyltransferase activity"/>
    <property type="evidence" value="ECO:0007669"/>
    <property type="project" value="UniProtKB-KW"/>
</dbReference>
<protein>
    <submittedName>
        <fullName evidence="7">Cobalt-precorrin 3 C17-methyltransferase</fullName>
    </submittedName>
</protein>
<comment type="pathway">
    <text evidence="1">Cofactor biosynthesis; adenosylcobalamin biosynthesis.</text>
</comment>
<name>A0A1W1VWR8_9FIRM</name>
<dbReference type="InterPro" id="IPR051810">
    <property type="entry name" value="Precorrin_MeTrfase"/>
</dbReference>